<organism evidence="6 7">
    <name type="scientific">Campylobacter concisus</name>
    <dbReference type="NCBI Taxonomy" id="199"/>
    <lineage>
        <taxon>Bacteria</taxon>
        <taxon>Pseudomonadati</taxon>
        <taxon>Campylobacterota</taxon>
        <taxon>Epsilonproteobacteria</taxon>
        <taxon>Campylobacterales</taxon>
        <taxon>Campylobacteraceae</taxon>
        <taxon>Campylobacter</taxon>
    </lineage>
</organism>
<feature type="modified residue" description="N6-(pyridoxal phosphate)lysine" evidence="4">
    <location>
        <position position="184"/>
    </location>
</feature>
<evidence type="ECO:0000313" key="7">
    <source>
        <dbReference type="Proteomes" id="UP000192671"/>
    </source>
</evidence>
<evidence type="ECO:0000313" key="6">
    <source>
        <dbReference type="EMBL" id="ORI09838.1"/>
    </source>
</evidence>
<dbReference type="EMBL" id="LVWL01000004">
    <property type="protein sequence ID" value="ORI09838.1"/>
    <property type="molecule type" value="Genomic_DNA"/>
</dbReference>
<dbReference type="SUPFAM" id="SSF53383">
    <property type="entry name" value="PLP-dependent transferases"/>
    <property type="match status" value="1"/>
</dbReference>
<dbReference type="PANTHER" id="PTHR30244">
    <property type="entry name" value="TRANSAMINASE"/>
    <property type="match status" value="1"/>
</dbReference>
<dbReference type="AlphaFoldDB" id="A0A1X0U5B3"/>
<dbReference type="Gene3D" id="3.90.1150.10">
    <property type="entry name" value="Aspartate Aminotransferase, domain 1"/>
    <property type="match status" value="1"/>
</dbReference>
<name>A0A1X0U5B3_9BACT</name>
<keyword evidence="1 4" id="KW-0663">Pyridoxal phosphate</keyword>
<comment type="similarity">
    <text evidence="2 5">Belongs to the DegT/DnrJ/EryC1 family.</text>
</comment>
<gene>
    <name evidence="6" type="ORF">A3835_08975</name>
</gene>
<protein>
    <submittedName>
        <fullName evidence="6">Aminotransferase</fullName>
    </submittedName>
</protein>
<sequence length="361" mass="41536">MIEYENLKLANEKLFNKYKESFNDFLNSGWFILGDQVKKFEESFASFCNVRHCIGVASGLDALILAIDACNFPKNSEIIVPSNTYIATILAIVRNGFKPILVEPDINTYNIDPNRIEEKITKNTRAIIVVHLYGKACDMDKICSIANKYDLKIIEDVAQAHGAKFKNKIVGSFGIGCFSFYPTKNLGALGDAGAITTNDENLAKIFRSLRNYGSAIKYYNDELGYNSRLDEIQAGFLSAKLEILDEITNHKRELAKIYIENLDDRFIKPVVDRDYFDVYHIFNVRHKNRDELKNYLLENEVKTEIHYPLPPHRQKSMQGIIEGQYPISEEIHNTTLSLPISYFHKEEDILKICDIMNRWHK</sequence>
<dbReference type="GO" id="GO:0000271">
    <property type="term" value="P:polysaccharide biosynthetic process"/>
    <property type="evidence" value="ECO:0007669"/>
    <property type="project" value="TreeGrafter"/>
</dbReference>
<evidence type="ECO:0000256" key="4">
    <source>
        <dbReference type="PIRSR" id="PIRSR000390-2"/>
    </source>
</evidence>
<evidence type="ECO:0000256" key="1">
    <source>
        <dbReference type="ARBA" id="ARBA00022898"/>
    </source>
</evidence>
<dbReference type="InterPro" id="IPR015422">
    <property type="entry name" value="PyrdxlP-dep_Trfase_small"/>
</dbReference>
<dbReference type="PANTHER" id="PTHR30244:SF36">
    <property type="entry name" value="3-OXO-GLUCOSE-6-PHOSPHATE:GLUTAMATE AMINOTRANSFERASE"/>
    <property type="match status" value="1"/>
</dbReference>
<dbReference type="InterPro" id="IPR015424">
    <property type="entry name" value="PyrdxlP-dep_Trfase"/>
</dbReference>
<keyword evidence="6" id="KW-0032">Aminotransferase</keyword>
<keyword evidence="6" id="KW-0808">Transferase</keyword>
<proteinExistence type="inferred from homology"/>
<dbReference type="Gene3D" id="3.40.640.10">
    <property type="entry name" value="Type I PLP-dependent aspartate aminotransferase-like (Major domain)"/>
    <property type="match status" value="1"/>
</dbReference>
<reference evidence="6 7" key="1">
    <citation type="journal article" date="2017" name="Gene Rep">
        <title>The ribosomal RNA operon (rrn) of Campylobacter concisus supports molecular typing to genomospecies level.</title>
        <authorList>
            <person name="Huq M."/>
            <person name="Van T.T.H."/>
            <person name="Gurtler V."/>
            <person name="Elshagmani E."/>
            <person name="Allemailem K.S."/>
            <person name="Smooker P.M."/>
            <person name="Istivan T.S."/>
        </authorList>
    </citation>
    <scope>NUCLEOTIDE SEQUENCE [LARGE SCALE GENOMIC DNA]</scope>
    <source>
        <strain evidence="6 7">RCH 26</strain>
    </source>
</reference>
<evidence type="ECO:0000256" key="5">
    <source>
        <dbReference type="RuleBase" id="RU004508"/>
    </source>
</evidence>
<dbReference type="Proteomes" id="UP000192671">
    <property type="component" value="Unassembled WGS sequence"/>
</dbReference>
<accession>A0A1X0U5B3</accession>
<evidence type="ECO:0000256" key="2">
    <source>
        <dbReference type="ARBA" id="ARBA00037999"/>
    </source>
</evidence>
<comment type="caution">
    <text evidence="6">The sequence shown here is derived from an EMBL/GenBank/DDBJ whole genome shotgun (WGS) entry which is preliminary data.</text>
</comment>
<dbReference type="GO" id="GO:0030170">
    <property type="term" value="F:pyridoxal phosphate binding"/>
    <property type="evidence" value="ECO:0007669"/>
    <property type="project" value="TreeGrafter"/>
</dbReference>
<dbReference type="InterPro" id="IPR015421">
    <property type="entry name" value="PyrdxlP-dep_Trfase_major"/>
</dbReference>
<dbReference type="InterPro" id="IPR000653">
    <property type="entry name" value="DegT/StrS_aminotransferase"/>
</dbReference>
<dbReference type="PIRSF" id="PIRSF000390">
    <property type="entry name" value="PLP_StrS"/>
    <property type="match status" value="1"/>
</dbReference>
<dbReference type="GO" id="GO:0008483">
    <property type="term" value="F:transaminase activity"/>
    <property type="evidence" value="ECO:0007669"/>
    <property type="project" value="UniProtKB-KW"/>
</dbReference>
<dbReference type="Pfam" id="PF01041">
    <property type="entry name" value="DegT_DnrJ_EryC1"/>
    <property type="match status" value="1"/>
</dbReference>
<evidence type="ECO:0000256" key="3">
    <source>
        <dbReference type="PIRSR" id="PIRSR000390-1"/>
    </source>
</evidence>
<feature type="active site" description="Proton acceptor" evidence="3">
    <location>
        <position position="184"/>
    </location>
</feature>
<dbReference type="CDD" id="cd00616">
    <property type="entry name" value="AHBA_syn"/>
    <property type="match status" value="1"/>
</dbReference>